<feature type="region of interest" description="Disordered" evidence="1">
    <location>
        <begin position="1"/>
        <end position="30"/>
    </location>
</feature>
<keyword evidence="3" id="KW-1185">Reference proteome</keyword>
<protein>
    <submittedName>
        <fullName evidence="2">Uncharacterized protein</fullName>
    </submittedName>
</protein>
<evidence type="ECO:0000313" key="2">
    <source>
        <dbReference type="EMBL" id="ASA21145.1"/>
    </source>
</evidence>
<dbReference type="OrthoDB" id="2640762at2"/>
<reference evidence="2 3" key="1">
    <citation type="submission" date="2017-06" db="EMBL/GenBank/DDBJ databases">
        <title>Complete genome sequence of Paenibacillus donghaensis KCTC 13049T isolated from East Sea sediment, South Korea.</title>
        <authorList>
            <person name="Jung B.K."/>
            <person name="Hong S.-J."/>
            <person name="Shin J.-H."/>
        </authorList>
    </citation>
    <scope>NUCLEOTIDE SEQUENCE [LARGE SCALE GENOMIC DNA]</scope>
    <source>
        <strain evidence="2 3">KCTC 13049</strain>
    </source>
</reference>
<dbReference type="AlphaFoldDB" id="A0A2Z2KBS1"/>
<accession>A0A2Z2KBS1</accession>
<organism evidence="2 3">
    <name type="scientific">Paenibacillus donghaensis</name>
    <dbReference type="NCBI Taxonomy" id="414771"/>
    <lineage>
        <taxon>Bacteria</taxon>
        <taxon>Bacillati</taxon>
        <taxon>Bacillota</taxon>
        <taxon>Bacilli</taxon>
        <taxon>Bacillales</taxon>
        <taxon>Paenibacillaceae</taxon>
        <taxon>Paenibacillus</taxon>
    </lineage>
</organism>
<feature type="compositionally biased region" description="Basic and acidic residues" evidence="1">
    <location>
        <begin position="1"/>
        <end position="12"/>
    </location>
</feature>
<dbReference type="Proteomes" id="UP000249890">
    <property type="component" value="Chromosome"/>
</dbReference>
<evidence type="ECO:0000256" key="1">
    <source>
        <dbReference type="SAM" id="MobiDB-lite"/>
    </source>
</evidence>
<proteinExistence type="predicted"/>
<name>A0A2Z2KBS1_9BACL</name>
<dbReference type="EMBL" id="CP021780">
    <property type="protein sequence ID" value="ASA21145.1"/>
    <property type="molecule type" value="Genomic_DNA"/>
</dbReference>
<gene>
    <name evidence="2" type="ORF">B9T62_10310</name>
</gene>
<dbReference type="KEGG" id="pdh:B9T62_10310"/>
<sequence>MARTQTQKDLRKAARSGSRSPADNRRLNEHYSAISQHVRVTPSKSQQLNKLKYKERIYVDDAPFSCPYLSMQLQTPIYKNFSSRRSINIQV</sequence>
<dbReference type="RefSeq" id="WP_087915158.1">
    <property type="nucleotide sequence ID" value="NZ_CP021780.1"/>
</dbReference>
<evidence type="ECO:0000313" key="3">
    <source>
        <dbReference type="Proteomes" id="UP000249890"/>
    </source>
</evidence>